<organism evidence="1 2">
    <name type="scientific">Edaphochlamys debaryana</name>
    <dbReference type="NCBI Taxonomy" id="47281"/>
    <lineage>
        <taxon>Eukaryota</taxon>
        <taxon>Viridiplantae</taxon>
        <taxon>Chlorophyta</taxon>
        <taxon>core chlorophytes</taxon>
        <taxon>Chlorophyceae</taxon>
        <taxon>CS clade</taxon>
        <taxon>Chlamydomonadales</taxon>
        <taxon>Chlamydomonadales incertae sedis</taxon>
        <taxon>Edaphochlamys</taxon>
    </lineage>
</organism>
<dbReference type="EMBL" id="JAEHOE010000022">
    <property type="protein sequence ID" value="KAG2495783.1"/>
    <property type="molecule type" value="Genomic_DNA"/>
</dbReference>
<name>A0A835Y4G3_9CHLO</name>
<sequence>MSAKNLLEYQDAAAAAKVVTDAYASLSAEVHATKYLELLQLSGDVVLLGPPLNAVQAQLLRLVAMANSVEVELYGFKRTEE</sequence>
<protein>
    <submittedName>
        <fullName evidence="1">Uncharacterized protein</fullName>
    </submittedName>
</protein>
<reference evidence="1" key="1">
    <citation type="journal article" date="2020" name="bioRxiv">
        <title>Comparative genomics of Chlamydomonas.</title>
        <authorList>
            <person name="Craig R.J."/>
            <person name="Hasan A.R."/>
            <person name="Ness R.W."/>
            <person name="Keightley P.D."/>
        </authorList>
    </citation>
    <scope>NUCLEOTIDE SEQUENCE</scope>
    <source>
        <strain evidence="1">CCAP 11/70</strain>
    </source>
</reference>
<comment type="caution">
    <text evidence="1">The sequence shown here is derived from an EMBL/GenBank/DDBJ whole genome shotgun (WGS) entry which is preliminary data.</text>
</comment>
<evidence type="ECO:0000313" key="1">
    <source>
        <dbReference type="EMBL" id="KAG2495783.1"/>
    </source>
</evidence>
<dbReference type="AlphaFoldDB" id="A0A835Y4G3"/>
<dbReference type="Proteomes" id="UP000612055">
    <property type="component" value="Unassembled WGS sequence"/>
</dbReference>
<gene>
    <name evidence="1" type="ORF">HYH03_006028</name>
</gene>
<accession>A0A835Y4G3</accession>
<proteinExistence type="predicted"/>
<evidence type="ECO:0000313" key="2">
    <source>
        <dbReference type="Proteomes" id="UP000612055"/>
    </source>
</evidence>
<keyword evidence="2" id="KW-1185">Reference proteome</keyword>